<dbReference type="EMBL" id="QRWT01000001">
    <property type="protein sequence ID" value="RGT58363.1"/>
    <property type="molecule type" value="Genomic_DNA"/>
</dbReference>
<dbReference type="Pfam" id="PF01966">
    <property type="entry name" value="HD"/>
    <property type="match status" value="1"/>
</dbReference>
<protein>
    <submittedName>
        <fullName evidence="3">HD domain-containing protein</fullName>
    </submittedName>
</protein>
<feature type="domain" description="HD" evidence="1">
    <location>
        <begin position="28"/>
        <end position="124"/>
    </location>
</feature>
<reference evidence="5 6" key="1">
    <citation type="submission" date="2018-08" db="EMBL/GenBank/DDBJ databases">
        <title>A genome reference for cultivated species of the human gut microbiota.</title>
        <authorList>
            <person name="Zou Y."/>
            <person name="Xue W."/>
            <person name="Luo G."/>
        </authorList>
    </citation>
    <scope>NUCLEOTIDE SEQUENCE [LARGE SCALE GENOMIC DNA]</scope>
    <source>
        <strain evidence="2 5">AF19-10AC</strain>
        <strain evidence="3 6">AF36-16BH</strain>
    </source>
</reference>
<dbReference type="SUPFAM" id="SSF109604">
    <property type="entry name" value="HD-domain/PDEase-like"/>
    <property type="match status" value="1"/>
</dbReference>
<evidence type="ECO:0000259" key="1">
    <source>
        <dbReference type="Pfam" id="PF01966"/>
    </source>
</evidence>
<dbReference type="GeneID" id="26158657"/>
<dbReference type="AlphaFoldDB" id="A0A415NFX8"/>
<comment type="caution">
    <text evidence="3">The sequence shown here is derived from an EMBL/GenBank/DDBJ whole genome shotgun (WGS) entry which is preliminary data.</text>
</comment>
<organism evidence="3 6">
    <name type="scientific">Bacteroides intestinalis</name>
    <dbReference type="NCBI Taxonomy" id="329854"/>
    <lineage>
        <taxon>Bacteria</taxon>
        <taxon>Pseudomonadati</taxon>
        <taxon>Bacteroidota</taxon>
        <taxon>Bacteroidia</taxon>
        <taxon>Bacteroidales</taxon>
        <taxon>Bacteroidaceae</taxon>
        <taxon>Bacteroides</taxon>
    </lineage>
</organism>
<accession>A0A415NFX8</accession>
<name>A0A415NFX8_9BACE</name>
<dbReference type="Proteomes" id="UP000291191">
    <property type="component" value="Unassembled WGS sequence"/>
</dbReference>
<keyword evidence="7" id="KW-1185">Reference proteome</keyword>
<gene>
    <name evidence="2" type="ORF">DWX27_01250</name>
    <name evidence="3" type="ORF">DWZ95_01035</name>
    <name evidence="4" type="ORF">EAJ06_05680</name>
</gene>
<evidence type="ECO:0000313" key="3">
    <source>
        <dbReference type="EMBL" id="RHL96638.1"/>
    </source>
</evidence>
<proteinExistence type="predicted"/>
<evidence type="ECO:0000313" key="2">
    <source>
        <dbReference type="EMBL" id="RGT58363.1"/>
    </source>
</evidence>
<dbReference type="Proteomes" id="UP000284772">
    <property type="component" value="Unassembled WGS sequence"/>
</dbReference>
<evidence type="ECO:0000313" key="4">
    <source>
        <dbReference type="EMBL" id="RYT81548.1"/>
    </source>
</evidence>
<evidence type="ECO:0000313" key="6">
    <source>
        <dbReference type="Proteomes" id="UP000285013"/>
    </source>
</evidence>
<dbReference type="EMBL" id="RCXO01000005">
    <property type="protein sequence ID" value="RYT81548.1"/>
    <property type="molecule type" value="Genomic_DNA"/>
</dbReference>
<dbReference type="Gene3D" id="1.10.3210.10">
    <property type="entry name" value="Hypothetical protein af1432"/>
    <property type="match status" value="1"/>
</dbReference>
<reference evidence="4 7" key="2">
    <citation type="journal article" date="2019" name="Science, e1252229">
        <title>Invertible promoters mediate bacterial phase variation, antibiotic resistance, and host adaptation in the gut.</title>
        <authorList>
            <person name="Jiang X."/>
            <person name="Hall A.B."/>
            <person name="Arthur T.D."/>
            <person name="Plichta D.R."/>
            <person name="Covington C.T."/>
            <person name="Poyet M."/>
            <person name="Crothers J."/>
            <person name="Moses P.L."/>
            <person name="Tolonen A.C."/>
            <person name="Vlamakis H."/>
            <person name="Alm E.J."/>
            <person name="Xavier R.J."/>
        </authorList>
    </citation>
    <scope>NUCLEOTIDE SEQUENCE [LARGE SCALE GENOMIC DNA]</scope>
    <source>
        <strain evidence="7">bf_0095</strain>
        <strain evidence="4">Bf_0095</strain>
    </source>
</reference>
<dbReference type="Proteomes" id="UP000285013">
    <property type="component" value="Unassembled WGS sequence"/>
</dbReference>
<sequence length="207" mass="24294">MIPATLTHYIETEIIPRHEHFDKAHNLAHVRTVIEESLALAKEYNVNESMAYTIAAYHDTGLCRDRATHHLISGEILKQDKMLCQWFSEEEIETMKEAVEDHRASTDHKPRSIYGKIVAEADRVIDPVITLRRTVQYGLKQKPEAEKEWHYQRFRQHLMEKYAPGGYLKLWFPKSKNAEKLKELQKIIADEAQLRSIFQQLLAEEKE</sequence>
<dbReference type="RefSeq" id="WP_007661270.1">
    <property type="nucleotide sequence ID" value="NZ_CABMMK010000008.1"/>
</dbReference>
<dbReference type="InterPro" id="IPR006674">
    <property type="entry name" value="HD_domain"/>
</dbReference>
<dbReference type="OrthoDB" id="384706at2"/>
<evidence type="ECO:0000313" key="5">
    <source>
        <dbReference type="Proteomes" id="UP000284772"/>
    </source>
</evidence>
<evidence type="ECO:0000313" key="7">
    <source>
        <dbReference type="Proteomes" id="UP000291191"/>
    </source>
</evidence>
<dbReference type="EMBL" id="QRPE01000001">
    <property type="protein sequence ID" value="RHL96638.1"/>
    <property type="molecule type" value="Genomic_DNA"/>
</dbReference>